<dbReference type="PRINTS" id="PR00696">
    <property type="entry name" value="RSOLVASERUVC"/>
</dbReference>
<evidence type="ECO:0000256" key="14">
    <source>
        <dbReference type="NCBIfam" id="TIGR00228"/>
    </source>
</evidence>
<dbReference type="AlphaFoldDB" id="A0A1G2MLQ1"/>
<evidence type="ECO:0000256" key="11">
    <source>
        <dbReference type="ARBA" id="ARBA00023204"/>
    </source>
</evidence>
<feature type="binding site" evidence="13">
    <location>
        <position position="19"/>
    </location>
    <ligand>
        <name>Mg(2+)</name>
        <dbReference type="ChEBI" id="CHEBI:18420"/>
        <label>1</label>
    </ligand>
</feature>
<feature type="active site" evidence="13">
    <location>
        <position position="80"/>
    </location>
</feature>
<dbReference type="CDD" id="cd16962">
    <property type="entry name" value="RuvC"/>
    <property type="match status" value="1"/>
</dbReference>
<accession>A0A1G2MLQ1</accession>
<evidence type="ECO:0000256" key="13">
    <source>
        <dbReference type="HAMAP-Rule" id="MF_00034"/>
    </source>
</evidence>
<dbReference type="GO" id="GO:0000287">
    <property type="term" value="F:magnesium ion binding"/>
    <property type="evidence" value="ECO:0007669"/>
    <property type="project" value="UniProtKB-UniRule"/>
</dbReference>
<dbReference type="NCBIfam" id="TIGR00228">
    <property type="entry name" value="ruvC"/>
    <property type="match status" value="1"/>
</dbReference>
<evidence type="ECO:0000313" key="16">
    <source>
        <dbReference type="Proteomes" id="UP000178413"/>
    </source>
</evidence>
<evidence type="ECO:0000256" key="12">
    <source>
        <dbReference type="ARBA" id="ARBA00029354"/>
    </source>
</evidence>
<dbReference type="GO" id="GO:0006310">
    <property type="term" value="P:DNA recombination"/>
    <property type="evidence" value="ECO:0007669"/>
    <property type="project" value="UniProtKB-UniRule"/>
</dbReference>
<dbReference type="STRING" id="1802308.A3D50_00550"/>
<comment type="caution">
    <text evidence="15">The sequence shown here is derived from an EMBL/GenBank/DDBJ whole genome shotgun (WGS) entry which is preliminary data.</text>
</comment>
<evidence type="ECO:0000256" key="5">
    <source>
        <dbReference type="ARBA" id="ARBA00022759"/>
    </source>
</evidence>
<dbReference type="GO" id="GO:0005737">
    <property type="term" value="C:cytoplasm"/>
    <property type="evidence" value="ECO:0007669"/>
    <property type="project" value="UniProtKB-SubCell"/>
</dbReference>
<dbReference type="EC" id="3.1.21.10" evidence="13 14"/>
<feature type="binding site" evidence="13">
    <location>
        <position position="80"/>
    </location>
    <ligand>
        <name>Mg(2+)</name>
        <dbReference type="ChEBI" id="CHEBI:18420"/>
        <label>2</label>
    </ligand>
</feature>
<proteinExistence type="inferred from homology"/>
<evidence type="ECO:0000256" key="10">
    <source>
        <dbReference type="ARBA" id="ARBA00023172"/>
    </source>
</evidence>
<sequence length="182" mass="20653">MKPRKAKNGNSSQKIIGIDPGYDRLGIAVIEKFSKGHENILYSGCFRTSSRDSIYERLHQIGLEISRLIEIFRPDIATMETLFIAKNQKTAMRVSEARGVIIYEMTKRHIPIFEYSPMQVKAAITGNGHSDKDHMIKMIHLLVSMPKISSAITNKKRLDDEYDAIAVALTHNAIHNWSSLQK</sequence>
<dbReference type="FunFam" id="3.30.420.10:FF:000002">
    <property type="entry name" value="Crossover junction endodeoxyribonuclease RuvC"/>
    <property type="match status" value="1"/>
</dbReference>
<protein>
    <recommendedName>
        <fullName evidence="13 14">Crossover junction endodeoxyribonuclease RuvC</fullName>
        <ecNumber evidence="13 14">3.1.21.10</ecNumber>
    </recommendedName>
    <alternativeName>
        <fullName evidence="13">Holliday junction nuclease RuvC</fullName>
    </alternativeName>
    <alternativeName>
        <fullName evidence="13">Holliday junction resolvase RuvC</fullName>
    </alternativeName>
</protein>
<evidence type="ECO:0000256" key="2">
    <source>
        <dbReference type="ARBA" id="ARBA00022490"/>
    </source>
</evidence>
<keyword evidence="3 13" id="KW-0540">Nuclease</keyword>
<dbReference type="GO" id="GO:0003677">
    <property type="term" value="F:DNA binding"/>
    <property type="evidence" value="ECO:0007669"/>
    <property type="project" value="UniProtKB-KW"/>
</dbReference>
<dbReference type="GO" id="GO:0048476">
    <property type="term" value="C:Holliday junction resolvase complex"/>
    <property type="evidence" value="ECO:0007669"/>
    <property type="project" value="UniProtKB-UniRule"/>
</dbReference>
<feature type="binding site" evidence="13">
    <location>
        <position position="160"/>
    </location>
    <ligand>
        <name>Mg(2+)</name>
        <dbReference type="ChEBI" id="CHEBI:18420"/>
        <label>1</label>
    </ligand>
</feature>
<dbReference type="PANTHER" id="PTHR30194">
    <property type="entry name" value="CROSSOVER JUNCTION ENDODEOXYRIBONUCLEASE RUVC"/>
    <property type="match status" value="1"/>
</dbReference>
<comment type="similarity">
    <text evidence="1 13">Belongs to the RuvC family.</text>
</comment>
<keyword evidence="2 13" id="KW-0963">Cytoplasm</keyword>
<feature type="active site" evidence="13">
    <location>
        <position position="160"/>
    </location>
</feature>
<dbReference type="PANTHER" id="PTHR30194:SF3">
    <property type="entry name" value="CROSSOVER JUNCTION ENDODEOXYRIBONUCLEASE RUVC"/>
    <property type="match status" value="1"/>
</dbReference>
<keyword evidence="7 13" id="KW-0378">Hydrolase</keyword>
<dbReference type="GO" id="GO:0008821">
    <property type="term" value="F:crossover junction DNA endonuclease activity"/>
    <property type="evidence" value="ECO:0007669"/>
    <property type="project" value="UniProtKB-UniRule"/>
</dbReference>
<evidence type="ECO:0000256" key="6">
    <source>
        <dbReference type="ARBA" id="ARBA00022763"/>
    </source>
</evidence>
<dbReference type="SUPFAM" id="SSF53098">
    <property type="entry name" value="Ribonuclease H-like"/>
    <property type="match status" value="1"/>
</dbReference>
<dbReference type="Gene3D" id="3.30.420.10">
    <property type="entry name" value="Ribonuclease H-like superfamily/Ribonuclease H"/>
    <property type="match status" value="1"/>
</dbReference>
<keyword evidence="8 13" id="KW-0460">Magnesium</keyword>
<comment type="subcellular location">
    <subcellularLocation>
        <location evidence="13">Cytoplasm</location>
    </subcellularLocation>
</comment>
<evidence type="ECO:0000256" key="9">
    <source>
        <dbReference type="ARBA" id="ARBA00023125"/>
    </source>
</evidence>
<dbReference type="GO" id="GO:0006281">
    <property type="term" value="P:DNA repair"/>
    <property type="evidence" value="ECO:0007669"/>
    <property type="project" value="UniProtKB-UniRule"/>
</dbReference>
<evidence type="ECO:0000256" key="1">
    <source>
        <dbReference type="ARBA" id="ARBA00009518"/>
    </source>
</evidence>
<comment type="function">
    <text evidence="13">The RuvA-RuvB-RuvC complex processes Holliday junction (HJ) DNA during genetic recombination and DNA repair. Endonuclease that resolves HJ intermediates. Cleaves cruciform DNA by making single-stranded nicks across the HJ at symmetrical positions within the homologous arms, yielding a 5'-phosphate and a 3'-hydroxyl group; requires a central core of homology in the junction. The consensus cleavage sequence is 5'-(A/T)TT(C/G)-3'. Cleavage occurs on the 3'-side of the TT dinucleotide at the point of strand exchange. HJ branch migration catalyzed by RuvA-RuvB allows RuvC to scan DNA until it finds its consensus sequence, where it cleaves and resolves the cruciform DNA.</text>
</comment>
<dbReference type="Pfam" id="PF02075">
    <property type="entry name" value="RuvC"/>
    <property type="match status" value="1"/>
</dbReference>
<feature type="active site" evidence="13">
    <location>
        <position position="19"/>
    </location>
</feature>
<dbReference type="InterPro" id="IPR002176">
    <property type="entry name" value="X-over_junc_endoDNase_RuvC"/>
</dbReference>
<keyword evidence="5 13" id="KW-0255">Endonuclease</keyword>
<keyword evidence="11 13" id="KW-0234">DNA repair</keyword>
<dbReference type="HAMAP" id="MF_00034">
    <property type="entry name" value="RuvC"/>
    <property type="match status" value="1"/>
</dbReference>
<comment type="catalytic activity">
    <reaction evidence="12 13">
        <text>Endonucleolytic cleavage at a junction such as a reciprocal single-stranded crossover between two homologous DNA duplexes (Holliday junction).</text>
        <dbReference type="EC" id="3.1.21.10"/>
    </reaction>
</comment>
<dbReference type="InterPro" id="IPR012337">
    <property type="entry name" value="RNaseH-like_sf"/>
</dbReference>
<comment type="subunit">
    <text evidence="13">Homodimer which binds Holliday junction (HJ) DNA. The HJ becomes 2-fold symmetrical on binding to RuvC with unstacked arms; it has a different conformation from HJ DNA in complex with RuvA. In the full resolvosome a probable DNA-RuvA(4)-RuvB(12)-RuvC(2) complex forms which resolves the HJ.</text>
</comment>
<evidence type="ECO:0000256" key="3">
    <source>
        <dbReference type="ARBA" id="ARBA00022722"/>
    </source>
</evidence>
<keyword evidence="10 13" id="KW-0233">DNA recombination</keyword>
<organism evidence="15 16">
    <name type="scientific">Candidatus Taylorbacteria bacterium RIFCSPHIGHO2_02_FULL_44_12</name>
    <dbReference type="NCBI Taxonomy" id="1802308"/>
    <lineage>
        <taxon>Bacteria</taxon>
        <taxon>Candidatus Tayloriibacteriota</taxon>
    </lineage>
</organism>
<dbReference type="InterPro" id="IPR036397">
    <property type="entry name" value="RNaseH_sf"/>
</dbReference>
<evidence type="ECO:0000313" key="15">
    <source>
        <dbReference type="EMBL" id="OHA24674.1"/>
    </source>
</evidence>
<dbReference type="Proteomes" id="UP000178413">
    <property type="component" value="Unassembled WGS sequence"/>
</dbReference>
<comment type="cofactor">
    <cofactor evidence="13">
        <name>Mg(2+)</name>
        <dbReference type="ChEBI" id="CHEBI:18420"/>
    </cofactor>
    <text evidence="13">Binds 2 Mg(2+) ion per subunit.</text>
</comment>
<keyword evidence="4 13" id="KW-0479">Metal-binding</keyword>
<gene>
    <name evidence="13" type="primary">ruvC</name>
    <name evidence="15" type="ORF">A3D50_00550</name>
</gene>
<keyword evidence="9 13" id="KW-0238">DNA-binding</keyword>
<evidence type="ECO:0000256" key="4">
    <source>
        <dbReference type="ARBA" id="ARBA00022723"/>
    </source>
</evidence>
<name>A0A1G2MLQ1_9BACT</name>
<reference evidence="15 16" key="1">
    <citation type="journal article" date="2016" name="Nat. Commun.">
        <title>Thousands of microbial genomes shed light on interconnected biogeochemical processes in an aquifer system.</title>
        <authorList>
            <person name="Anantharaman K."/>
            <person name="Brown C.T."/>
            <person name="Hug L.A."/>
            <person name="Sharon I."/>
            <person name="Castelle C.J."/>
            <person name="Probst A.J."/>
            <person name="Thomas B.C."/>
            <person name="Singh A."/>
            <person name="Wilkins M.J."/>
            <person name="Karaoz U."/>
            <person name="Brodie E.L."/>
            <person name="Williams K.H."/>
            <person name="Hubbard S.S."/>
            <person name="Banfield J.F."/>
        </authorList>
    </citation>
    <scope>NUCLEOTIDE SEQUENCE [LARGE SCALE GENOMIC DNA]</scope>
</reference>
<evidence type="ECO:0000256" key="7">
    <source>
        <dbReference type="ARBA" id="ARBA00022801"/>
    </source>
</evidence>
<evidence type="ECO:0000256" key="8">
    <source>
        <dbReference type="ARBA" id="ARBA00022842"/>
    </source>
</evidence>
<keyword evidence="6 13" id="KW-0227">DNA damage</keyword>
<dbReference type="EMBL" id="MHRM01000001">
    <property type="protein sequence ID" value="OHA24674.1"/>
    <property type="molecule type" value="Genomic_DNA"/>
</dbReference>